<accession>A0A7W5JU23</accession>
<dbReference type="NCBIfam" id="TIGR01488">
    <property type="entry name" value="HAD-SF-IB"/>
    <property type="match status" value="1"/>
</dbReference>
<keyword evidence="13" id="KW-1185">Reference proteome</keyword>
<dbReference type="EC" id="3.1.3.3" evidence="4"/>
<reference evidence="12 13" key="1">
    <citation type="submission" date="2020-08" db="EMBL/GenBank/DDBJ databases">
        <title>Sequencing the genomes of 1000 actinobacteria strains.</title>
        <authorList>
            <person name="Klenk H.-P."/>
        </authorList>
    </citation>
    <scope>NUCLEOTIDE SEQUENCE [LARGE SCALE GENOMIC DNA]</scope>
    <source>
        <strain evidence="12 13">DSM 11053</strain>
    </source>
</reference>
<dbReference type="Proteomes" id="UP000565572">
    <property type="component" value="Unassembled WGS sequence"/>
</dbReference>
<comment type="caution">
    <text evidence="12">The sequence shown here is derived from an EMBL/GenBank/DDBJ whole genome shotgun (WGS) entry which is preliminary data.</text>
</comment>
<dbReference type="GO" id="GO:0006564">
    <property type="term" value="P:L-serine biosynthetic process"/>
    <property type="evidence" value="ECO:0007669"/>
    <property type="project" value="UniProtKB-KW"/>
</dbReference>
<evidence type="ECO:0000256" key="10">
    <source>
        <dbReference type="ARBA" id="ARBA00048138"/>
    </source>
</evidence>
<comment type="similarity">
    <text evidence="3">Belongs to the HAD-like hydrolase superfamily. SerB family.</text>
</comment>
<keyword evidence="6" id="KW-0479">Metal-binding</keyword>
<evidence type="ECO:0000313" key="12">
    <source>
        <dbReference type="EMBL" id="MBB3326337.1"/>
    </source>
</evidence>
<keyword evidence="9" id="KW-0718">Serine biosynthesis</keyword>
<comment type="catalytic activity">
    <reaction evidence="11">
        <text>O-phospho-D-serine + H2O = D-serine + phosphate</text>
        <dbReference type="Rhea" id="RHEA:24873"/>
        <dbReference type="ChEBI" id="CHEBI:15377"/>
        <dbReference type="ChEBI" id="CHEBI:35247"/>
        <dbReference type="ChEBI" id="CHEBI:43474"/>
        <dbReference type="ChEBI" id="CHEBI:58680"/>
        <dbReference type="EC" id="3.1.3.3"/>
    </reaction>
</comment>
<dbReference type="SUPFAM" id="SSF56784">
    <property type="entry name" value="HAD-like"/>
    <property type="match status" value="1"/>
</dbReference>
<evidence type="ECO:0000256" key="1">
    <source>
        <dbReference type="ARBA" id="ARBA00001946"/>
    </source>
</evidence>
<name>A0A7W5JU23_9ACTN</name>
<sequence length="221" mass="24136">MDLRGIVFFDIDGTLTPSGSTSSFLAGRLGNQRDLDEAEDRYAHGELTNKRVSEIDAAGWRGAEATTIERWLDELPVIAGVEPVLSWCQSHRLEPVLASLAWQPVGQSLARRYGFTTNGGPRVGSSQSVYDGTVAEHFDEFDKRDRALQLAAERQVPVTRCCAIGDSRSDIPLFRALPNSLALNAGPAARAAATSAVDTDDLVAILPWLERWQRGLDPWSS</sequence>
<dbReference type="PANTHER" id="PTHR43344:SF2">
    <property type="entry name" value="PHOSPHOSERINE PHOSPHATASE"/>
    <property type="match status" value="1"/>
</dbReference>
<dbReference type="GO" id="GO:0000287">
    <property type="term" value="F:magnesium ion binding"/>
    <property type="evidence" value="ECO:0007669"/>
    <property type="project" value="TreeGrafter"/>
</dbReference>
<dbReference type="InterPro" id="IPR036412">
    <property type="entry name" value="HAD-like_sf"/>
</dbReference>
<evidence type="ECO:0000256" key="2">
    <source>
        <dbReference type="ARBA" id="ARBA00005135"/>
    </source>
</evidence>
<gene>
    <name evidence="12" type="ORF">FHX39_001281</name>
</gene>
<evidence type="ECO:0000256" key="8">
    <source>
        <dbReference type="ARBA" id="ARBA00022842"/>
    </source>
</evidence>
<dbReference type="Gene3D" id="3.40.50.1000">
    <property type="entry name" value="HAD superfamily/HAD-like"/>
    <property type="match status" value="1"/>
</dbReference>
<dbReference type="RefSeq" id="WP_198423276.1">
    <property type="nucleotide sequence ID" value="NZ_JACHZG010000001.1"/>
</dbReference>
<evidence type="ECO:0000256" key="4">
    <source>
        <dbReference type="ARBA" id="ARBA00012640"/>
    </source>
</evidence>
<keyword evidence="8" id="KW-0460">Magnesium</keyword>
<proteinExistence type="inferred from homology"/>
<evidence type="ECO:0000256" key="11">
    <source>
        <dbReference type="ARBA" id="ARBA00048523"/>
    </source>
</evidence>
<organism evidence="12 13">
    <name type="scientific">Microlunatus antarcticus</name>
    <dbReference type="NCBI Taxonomy" id="53388"/>
    <lineage>
        <taxon>Bacteria</taxon>
        <taxon>Bacillati</taxon>
        <taxon>Actinomycetota</taxon>
        <taxon>Actinomycetes</taxon>
        <taxon>Propionibacteriales</taxon>
        <taxon>Propionibacteriaceae</taxon>
        <taxon>Microlunatus</taxon>
    </lineage>
</organism>
<dbReference type="EMBL" id="JACHZG010000001">
    <property type="protein sequence ID" value="MBB3326337.1"/>
    <property type="molecule type" value="Genomic_DNA"/>
</dbReference>
<dbReference type="InterPro" id="IPR050582">
    <property type="entry name" value="HAD-like_SerB"/>
</dbReference>
<comment type="cofactor">
    <cofactor evidence="1">
        <name>Mg(2+)</name>
        <dbReference type="ChEBI" id="CHEBI:18420"/>
    </cofactor>
</comment>
<evidence type="ECO:0000256" key="3">
    <source>
        <dbReference type="ARBA" id="ARBA00009184"/>
    </source>
</evidence>
<evidence type="ECO:0000256" key="7">
    <source>
        <dbReference type="ARBA" id="ARBA00022801"/>
    </source>
</evidence>
<protein>
    <recommendedName>
        <fullName evidence="4">phosphoserine phosphatase</fullName>
        <ecNumber evidence="4">3.1.3.3</ecNumber>
    </recommendedName>
</protein>
<dbReference type="GO" id="GO:0005737">
    <property type="term" value="C:cytoplasm"/>
    <property type="evidence" value="ECO:0007669"/>
    <property type="project" value="TreeGrafter"/>
</dbReference>
<evidence type="ECO:0000256" key="9">
    <source>
        <dbReference type="ARBA" id="ARBA00023299"/>
    </source>
</evidence>
<dbReference type="GO" id="GO:0036424">
    <property type="term" value="F:L-phosphoserine phosphatase activity"/>
    <property type="evidence" value="ECO:0007669"/>
    <property type="project" value="TreeGrafter"/>
</dbReference>
<dbReference type="InterPro" id="IPR023214">
    <property type="entry name" value="HAD_sf"/>
</dbReference>
<keyword evidence="5" id="KW-0028">Amino-acid biosynthesis</keyword>
<dbReference type="Pfam" id="PF12710">
    <property type="entry name" value="HAD"/>
    <property type="match status" value="1"/>
</dbReference>
<evidence type="ECO:0000313" key="13">
    <source>
        <dbReference type="Proteomes" id="UP000565572"/>
    </source>
</evidence>
<dbReference type="AlphaFoldDB" id="A0A7W5JU23"/>
<keyword evidence="7 12" id="KW-0378">Hydrolase</keyword>
<dbReference type="PANTHER" id="PTHR43344">
    <property type="entry name" value="PHOSPHOSERINE PHOSPHATASE"/>
    <property type="match status" value="1"/>
</dbReference>
<comment type="pathway">
    <text evidence="2">Amino-acid biosynthesis; L-serine biosynthesis; L-serine from 3-phospho-D-glycerate: step 3/3.</text>
</comment>
<comment type="catalytic activity">
    <reaction evidence="10">
        <text>O-phospho-L-serine + H2O = L-serine + phosphate</text>
        <dbReference type="Rhea" id="RHEA:21208"/>
        <dbReference type="ChEBI" id="CHEBI:15377"/>
        <dbReference type="ChEBI" id="CHEBI:33384"/>
        <dbReference type="ChEBI" id="CHEBI:43474"/>
        <dbReference type="ChEBI" id="CHEBI:57524"/>
        <dbReference type="EC" id="3.1.3.3"/>
    </reaction>
</comment>
<evidence type="ECO:0000256" key="6">
    <source>
        <dbReference type="ARBA" id="ARBA00022723"/>
    </source>
</evidence>
<evidence type="ECO:0000256" key="5">
    <source>
        <dbReference type="ARBA" id="ARBA00022605"/>
    </source>
</evidence>